<evidence type="ECO:0000313" key="4">
    <source>
        <dbReference type="Proteomes" id="UP000694403"/>
    </source>
</evidence>
<evidence type="ECO:0000256" key="1">
    <source>
        <dbReference type="SAM" id="MobiDB-lite"/>
    </source>
</evidence>
<dbReference type="AlphaFoldDB" id="A0A8C3TB11"/>
<feature type="region of interest" description="Disordered" evidence="1">
    <location>
        <begin position="180"/>
        <end position="233"/>
    </location>
</feature>
<evidence type="ECO:0008006" key="5">
    <source>
        <dbReference type="Google" id="ProtNLM"/>
    </source>
</evidence>
<name>A0A8C3TB11_CHESE</name>
<feature type="compositionally biased region" description="Low complexity" evidence="1">
    <location>
        <begin position="199"/>
        <end position="218"/>
    </location>
</feature>
<feature type="compositionally biased region" description="Acidic residues" evidence="1">
    <location>
        <begin position="252"/>
        <end position="262"/>
    </location>
</feature>
<feature type="region of interest" description="Disordered" evidence="1">
    <location>
        <begin position="247"/>
        <end position="340"/>
    </location>
</feature>
<dbReference type="PANTHER" id="PTHR16209:SF5">
    <property type="entry name" value="WW DOMAIN-BINDING PROTEIN 1"/>
    <property type="match status" value="1"/>
</dbReference>
<organism evidence="3 4">
    <name type="scientific">Chelydra serpentina</name>
    <name type="common">Snapping turtle</name>
    <name type="synonym">Testudo serpentina</name>
    <dbReference type="NCBI Taxonomy" id="8475"/>
    <lineage>
        <taxon>Eukaryota</taxon>
        <taxon>Metazoa</taxon>
        <taxon>Chordata</taxon>
        <taxon>Craniata</taxon>
        <taxon>Vertebrata</taxon>
        <taxon>Euteleostomi</taxon>
        <taxon>Archelosauria</taxon>
        <taxon>Testudinata</taxon>
        <taxon>Testudines</taxon>
        <taxon>Cryptodira</taxon>
        <taxon>Durocryptodira</taxon>
        <taxon>Americhelydia</taxon>
        <taxon>Chelydroidea</taxon>
        <taxon>Chelydridae</taxon>
        <taxon>Chelydra</taxon>
    </lineage>
</organism>
<dbReference type="Ensembl" id="ENSCSRT00000025551.1">
    <property type="protein sequence ID" value="ENSCSRP00000024499.1"/>
    <property type="gene ID" value="ENSCSRG00000018374.1"/>
</dbReference>
<dbReference type="GO" id="GO:0050699">
    <property type="term" value="F:WW domain binding"/>
    <property type="evidence" value="ECO:0007669"/>
    <property type="project" value="TreeGrafter"/>
</dbReference>
<protein>
    <recommendedName>
        <fullName evidence="5">WW domain binding protein 1</fullName>
    </recommendedName>
</protein>
<feature type="transmembrane region" description="Helical" evidence="2">
    <location>
        <begin position="53"/>
        <end position="79"/>
    </location>
</feature>
<dbReference type="InterPro" id="IPR051994">
    <property type="entry name" value="WW_domain-binding"/>
</dbReference>
<sequence length="340" mass="35994">SCSRPGPAGGAEGWGGPDAGSSQLLLAWPIGDAVGWGVGAAGGWGVGAAGGRLFSSVLLSVGFWLLWTILILFSCCCAYRHRRAKLRLQQQQRQREINLIAYHGACNYPTSMMDLRMLASFKLPAYEEVAHRPSTPPPPYSAILAQLGGPHSRLGSSPLSLSPSSENFTSCSCESSCLTSPSSTSLSVQLTDETERSQASTPSEEGGSSSTGTGASWELPEEPAPCEAPPKQTLFSSNVDFFEADYHRCSDIEEEEEGEGEEGAVQGDSGEHFRHRRLTGDSGIEVGRCQEEEGGEDSEEETHLLSKGGPESPQLSERKSLCGLQSDGGSEEPGSPALPV</sequence>
<evidence type="ECO:0000313" key="3">
    <source>
        <dbReference type="Ensembl" id="ENSCSRP00000024499.1"/>
    </source>
</evidence>
<evidence type="ECO:0000256" key="2">
    <source>
        <dbReference type="SAM" id="Phobius"/>
    </source>
</evidence>
<dbReference type="PANTHER" id="PTHR16209">
    <property type="entry name" value="VESICULAR, OVEREXPRESSED IN CANCER, PROSURVIVAL PROTEIN 1"/>
    <property type="match status" value="1"/>
</dbReference>
<reference evidence="3" key="2">
    <citation type="submission" date="2025-09" db="UniProtKB">
        <authorList>
            <consortium name="Ensembl"/>
        </authorList>
    </citation>
    <scope>IDENTIFICATION</scope>
</reference>
<keyword evidence="4" id="KW-1185">Reference proteome</keyword>
<accession>A0A8C3TB11</accession>
<dbReference type="InterPro" id="IPR021684">
    <property type="entry name" value="WBP1-like"/>
</dbReference>
<dbReference type="Pfam" id="PF11669">
    <property type="entry name" value="WBP-1"/>
    <property type="match status" value="1"/>
</dbReference>
<keyword evidence="2" id="KW-0812">Transmembrane</keyword>
<proteinExistence type="predicted"/>
<keyword evidence="2" id="KW-1133">Transmembrane helix</keyword>
<keyword evidence="2" id="KW-0472">Membrane</keyword>
<reference evidence="3" key="1">
    <citation type="submission" date="2025-08" db="UniProtKB">
        <authorList>
            <consortium name="Ensembl"/>
        </authorList>
    </citation>
    <scope>IDENTIFICATION</scope>
</reference>
<dbReference type="Proteomes" id="UP000694403">
    <property type="component" value="Unplaced"/>
</dbReference>